<organism evidence="1 2">
    <name type="scientific">Litorisediminicola beolgyonensis</name>
    <dbReference type="NCBI Taxonomy" id="1173614"/>
    <lineage>
        <taxon>Bacteria</taxon>
        <taxon>Pseudomonadati</taxon>
        <taxon>Pseudomonadota</taxon>
        <taxon>Alphaproteobacteria</taxon>
        <taxon>Rhodobacterales</taxon>
        <taxon>Paracoccaceae</taxon>
        <taxon>Litorisediminicola</taxon>
    </lineage>
</organism>
<comment type="caution">
    <text evidence="1">The sequence shown here is derived from an EMBL/GenBank/DDBJ whole genome shotgun (WGS) entry which is preliminary data.</text>
</comment>
<keyword evidence="2" id="KW-1185">Reference proteome</keyword>
<dbReference type="InterPro" id="IPR027417">
    <property type="entry name" value="P-loop_NTPase"/>
</dbReference>
<name>A0ABW3ZNS7_9RHOB</name>
<dbReference type="SUPFAM" id="SSF52540">
    <property type="entry name" value="P-loop containing nucleoside triphosphate hydrolases"/>
    <property type="match status" value="1"/>
</dbReference>
<sequence length="462" mass="50004">MFEPQPGARVFALAPGVDFARALVDGLRARLEGEPPEAMARVQLIVNTHRMARRIETIFKAGPPGFLPRISLVTGPADPRLAAELPPPVPALRRRLELTGLIAKLLEAQPDLAPEAALFDLADSLALLMDEMQIEGVSPEALEALDVTDQSGHWQRALAFLTLARPFFDTLEAEPDAAAVQRLALERQLALWEAAPPAHPVILAGSTGSRGTTQELMRRVAHLPQGAVIWPGFDTDMPRHVWQQLTEAGSLGGEDHPQYRFARLMAEMELAPTDVGLWTDEAAPAPGRNALISLALRPAPVTDQWFEDGPKLADLRGATEGVTLVEAQTRRDEALAIALRLRQAAAEGVTAALITPDRMLSRQVTAALDRFGLLPDDSAGLPALQTPPGRLLRQVARGLSGPLTAETLLALLKHPLTHHPERGLHTRAVTAFELWMRREGCPYPAPEHLAAFAATERGAPHA</sequence>
<dbReference type="EMBL" id="JBHTMU010000078">
    <property type="protein sequence ID" value="MFD1344811.1"/>
    <property type="molecule type" value="Genomic_DNA"/>
</dbReference>
<dbReference type="Proteomes" id="UP001597135">
    <property type="component" value="Unassembled WGS sequence"/>
</dbReference>
<feature type="non-terminal residue" evidence="1">
    <location>
        <position position="462"/>
    </location>
</feature>
<proteinExistence type="predicted"/>
<gene>
    <name evidence="1" type="ORF">ACFQ4E_20445</name>
</gene>
<accession>A0ABW3ZNS7</accession>
<evidence type="ECO:0000313" key="1">
    <source>
        <dbReference type="EMBL" id="MFD1344811.1"/>
    </source>
</evidence>
<evidence type="ECO:0000313" key="2">
    <source>
        <dbReference type="Proteomes" id="UP001597135"/>
    </source>
</evidence>
<reference evidence="2" key="1">
    <citation type="journal article" date="2019" name="Int. J. Syst. Evol. Microbiol.">
        <title>The Global Catalogue of Microorganisms (GCM) 10K type strain sequencing project: providing services to taxonomists for standard genome sequencing and annotation.</title>
        <authorList>
            <consortium name="The Broad Institute Genomics Platform"/>
            <consortium name="The Broad Institute Genome Sequencing Center for Infectious Disease"/>
            <person name="Wu L."/>
            <person name="Ma J."/>
        </authorList>
    </citation>
    <scope>NUCLEOTIDE SEQUENCE [LARGE SCALE GENOMIC DNA]</scope>
    <source>
        <strain evidence="2">CCUG 62953</strain>
    </source>
</reference>
<protein>
    <submittedName>
        <fullName evidence="1">Double-strand break repair protein AddB</fullName>
    </submittedName>
</protein>